<comment type="caution">
    <text evidence="1">The sequence shown here is derived from an EMBL/GenBank/DDBJ whole genome shotgun (WGS) entry which is preliminary data.</text>
</comment>
<organism evidence="1 2">
    <name type="scientific">Mythimna loreyi</name>
    <dbReference type="NCBI Taxonomy" id="667449"/>
    <lineage>
        <taxon>Eukaryota</taxon>
        <taxon>Metazoa</taxon>
        <taxon>Ecdysozoa</taxon>
        <taxon>Arthropoda</taxon>
        <taxon>Hexapoda</taxon>
        <taxon>Insecta</taxon>
        <taxon>Pterygota</taxon>
        <taxon>Neoptera</taxon>
        <taxon>Endopterygota</taxon>
        <taxon>Lepidoptera</taxon>
        <taxon>Glossata</taxon>
        <taxon>Ditrysia</taxon>
        <taxon>Noctuoidea</taxon>
        <taxon>Noctuidae</taxon>
        <taxon>Noctuinae</taxon>
        <taxon>Hadenini</taxon>
        <taxon>Mythimna</taxon>
    </lineage>
</organism>
<proteinExistence type="predicted"/>
<dbReference type="Proteomes" id="UP001231649">
    <property type="component" value="Chromosome 25"/>
</dbReference>
<keyword evidence="2" id="KW-1185">Reference proteome</keyword>
<reference evidence="1" key="1">
    <citation type="submission" date="2023-03" db="EMBL/GenBank/DDBJ databases">
        <title>Chromosome-level genomes of two armyworms, Mythimna separata and Mythimna loreyi, provide insights into the biosynthesis and reception of sex pheromones.</title>
        <authorList>
            <person name="Zhao H."/>
        </authorList>
    </citation>
    <scope>NUCLEOTIDE SEQUENCE</scope>
    <source>
        <strain evidence="1">BeijingLab</strain>
    </source>
</reference>
<protein>
    <submittedName>
        <fullName evidence="1">Uncharacterized protein</fullName>
    </submittedName>
</protein>
<gene>
    <name evidence="1" type="ORF">PYW08_010116</name>
</gene>
<accession>A0ACC2Q5P6</accession>
<dbReference type="EMBL" id="CM056801">
    <property type="protein sequence ID" value="KAJ8708734.1"/>
    <property type="molecule type" value="Genomic_DNA"/>
</dbReference>
<name>A0ACC2Q5P6_9NEOP</name>
<sequence>MSNKRKRNVSVIEYLFSMIIRNHSLSLCRSRFVHVLLQCLYNKEGNMGTLGGITAIVKHKTFFLIEYETGELARLYILNSHVFKYYMSPTGKFLDYPVPNNPRDDAKINIKKITDYDTKSFEYSVLETTEKYYNVYTNKITIRFDKKRGTMEVRDIRTNKDVLKEVSPLSYANKIVKQTLHQREDEYYFGGGMQNGRFTHKGQAIQIVNSNTWVDGGVTSPNPFYWSTNGYGILRNTWQPGSYDFGAKQPDTIETTHLGEEFDAFFFINTNPKDILNDYYELTGQPIFMPEYAWYQAHLNAFNRDYWVKVRPDEPGAILYEDGFYYKCYQPKDLNGKDGILESLNGEKNNYQFSARAMIGRYQRHDMPLGWFVPNDGYGCGYGQTDSLEGDIENLKQFADYARGKGVEVALWTESNLEPVNPENPKKGERDLNKEVSVAGVVALKCDVAWIGEGYSFGLSAIENAAKIFVKSAKDKARKMIITVDGWAGTQRHAAVWTGDQTGGQWEYIRFHIPTYIGAGLSGIPIVGSDMDGIYGGTNKAVNVRDYQWKAFTPLQLNMDGWGKTPKTPFSFDDEAKLINRAYLKLKSMLLPYNYTIAHESIHGLPMIRAMFLEFPEETCAYTKDSQYQYMWGPSILVAPVYEDKFEGPDWVRNGVFLPNQDQVWIDFLTGEKYQGGKIWNDLQTPLWRIPVFIKDGAIIPMANQNNNPNKVMRDLRVYNIYPNGDSNVEIYEDDGITSDYLDGHYAKTNIKVIGPPSNEQGDLLIHIAKTIGKYQNIVKRRATFVRIMASKTVQHLKVAIDNESVEMTRATTEEEFNQSDDAYFFKENLLINPFLRNCGGEELEQKFLLLKVHKTDVTAHDIHIKLNNFENKCAVFGSNTNVTTALSPPSGFTALDEEVTSTSITLRWGLVKGVYYELERDGVVFTNITRNKFTFNGFPFDSEHKFRVRSASMKGVSKWSYYIVISTKDDPQKNAVKNVKVSCNIACQRSQEVHKLTDGDSASLWHTHWGKPYQADPQKGKVISLMFDLDDVFEIDRLEYTPREDAGNGTILQMQYRFSIDGKAWSSMSEKVNWEHDETVKKIHMHGNKVRFIEVNILDSVGGFGSGKHILFYKKD</sequence>
<evidence type="ECO:0000313" key="2">
    <source>
        <dbReference type="Proteomes" id="UP001231649"/>
    </source>
</evidence>
<evidence type="ECO:0000313" key="1">
    <source>
        <dbReference type="EMBL" id="KAJ8708734.1"/>
    </source>
</evidence>